<organism evidence="1 3">
    <name type="scientific">Rotaria socialis</name>
    <dbReference type="NCBI Taxonomy" id="392032"/>
    <lineage>
        <taxon>Eukaryota</taxon>
        <taxon>Metazoa</taxon>
        <taxon>Spiralia</taxon>
        <taxon>Gnathifera</taxon>
        <taxon>Rotifera</taxon>
        <taxon>Eurotatoria</taxon>
        <taxon>Bdelloidea</taxon>
        <taxon>Philodinida</taxon>
        <taxon>Philodinidae</taxon>
        <taxon>Rotaria</taxon>
    </lineage>
</organism>
<proteinExistence type="predicted"/>
<comment type="caution">
    <text evidence="1">The sequence shown here is derived from an EMBL/GenBank/DDBJ whole genome shotgun (WGS) entry which is preliminary data.</text>
</comment>
<reference evidence="1" key="1">
    <citation type="submission" date="2021-02" db="EMBL/GenBank/DDBJ databases">
        <authorList>
            <person name="Nowell W R."/>
        </authorList>
    </citation>
    <scope>NUCLEOTIDE SEQUENCE</scope>
</reference>
<protein>
    <submittedName>
        <fullName evidence="1">Uncharacterized protein</fullName>
    </submittedName>
</protein>
<dbReference type="Proteomes" id="UP000663838">
    <property type="component" value="Unassembled WGS sequence"/>
</dbReference>
<sequence length="418" mass="49057">MDEEQVTKDILDAKVQLEVPDTYAVSLTNPLSYFRFRIVPNLELNGFDRSLGSLQIHPECDHFIECALSTNDFEMFEQILWLIKDENNLYTRRALIKKYIRVCCCVTDDAVNNSVDHLLTYLHQNLENTWQFDIGLLFDLLHDAGANVEKLITLLEDVKITEILNDVQLKSKLNYDDQTISKASTNQILNSIKRVFRIVLSLAFFQVERLNSTLSNDNHLFLFLLGFYLQLDKRFQDLDIIHLARRLMVNGLSSLTSTYWNEKRDLLVECLYTLSSKNIYIIELFLKTNERTVRVRTQLGLLHLKRLVNMIEHERKSEATIIGEIIADKLNPRLFERQTDFIDCVRLLGDIIDSYPHSQQIDYLAKLYDKIHPYSRAGHEKLFTHEQHLILFDDCQRWATMLRSCPNENDFQKHLKPK</sequence>
<accession>A0A818EE76</accession>
<dbReference type="EMBL" id="CAJNYV010002156">
    <property type="protein sequence ID" value="CAF3457487.1"/>
    <property type="molecule type" value="Genomic_DNA"/>
</dbReference>
<evidence type="ECO:0000313" key="2">
    <source>
        <dbReference type="EMBL" id="CAF4661339.1"/>
    </source>
</evidence>
<evidence type="ECO:0000313" key="1">
    <source>
        <dbReference type="EMBL" id="CAF3457487.1"/>
    </source>
</evidence>
<dbReference type="EMBL" id="CAJOBS010000925">
    <property type="protein sequence ID" value="CAF4661339.1"/>
    <property type="molecule type" value="Genomic_DNA"/>
</dbReference>
<gene>
    <name evidence="1" type="ORF">KIK155_LOCUS12840</name>
    <name evidence="2" type="ORF">TOA249_LOCUS14706</name>
</gene>
<name>A0A818EE76_9BILA</name>
<evidence type="ECO:0000313" key="3">
    <source>
        <dbReference type="Proteomes" id="UP000663865"/>
    </source>
</evidence>
<dbReference type="Proteomes" id="UP000663865">
    <property type="component" value="Unassembled WGS sequence"/>
</dbReference>
<dbReference type="AlphaFoldDB" id="A0A818EE76"/>